<dbReference type="VEuPathDB" id="FungiDB:BTJ68_15532"/>
<feature type="compositionally biased region" description="Low complexity" evidence="1">
    <location>
        <begin position="49"/>
        <end position="58"/>
    </location>
</feature>
<evidence type="ECO:0000256" key="2">
    <source>
        <dbReference type="SAM" id="Phobius"/>
    </source>
</evidence>
<feature type="compositionally biased region" description="Pro residues" evidence="1">
    <location>
        <begin position="298"/>
        <end position="316"/>
    </location>
</feature>
<evidence type="ECO:0000313" key="3">
    <source>
        <dbReference type="EMBL" id="RMX80981.1"/>
    </source>
</evidence>
<feature type="region of interest" description="Disordered" evidence="1">
    <location>
        <begin position="39"/>
        <end position="71"/>
    </location>
</feature>
<accession>A0A3M6WRA9</accession>
<gene>
    <name evidence="3" type="ORF">D0869_07155</name>
</gene>
<feature type="region of interest" description="Disordered" evidence="1">
    <location>
        <begin position="404"/>
        <end position="426"/>
    </location>
</feature>
<feature type="compositionally biased region" description="Polar residues" evidence="1">
    <location>
        <begin position="261"/>
        <end position="278"/>
    </location>
</feature>
<feature type="transmembrane region" description="Helical" evidence="2">
    <location>
        <begin position="76"/>
        <end position="96"/>
    </location>
</feature>
<dbReference type="AlphaFoldDB" id="A0A3M6WRA9"/>
<feature type="compositionally biased region" description="Low complexity" evidence="1">
    <location>
        <begin position="642"/>
        <end position="652"/>
    </location>
</feature>
<dbReference type="PANTHER" id="PTHR42088">
    <property type="entry name" value="YALI0F10131P"/>
    <property type="match status" value="1"/>
</dbReference>
<evidence type="ECO:0000313" key="4">
    <source>
        <dbReference type="Proteomes" id="UP000281245"/>
    </source>
</evidence>
<feature type="region of interest" description="Disordered" evidence="1">
    <location>
        <begin position="618"/>
        <end position="657"/>
    </location>
</feature>
<sequence>MKLPSHVKLHLTKHPQGSLDRVVENGKEAMNLMTRTVMERSPASDDDSSSSSASSCGSGDDRAVCQKPTGTSSQTLPIVLGVVIPVVCCIVACIVLHRKYVRRQRAEDSKDPHKSLDFGTDVPKDGKGKPVPEMTVTDLGEDPMNPRRQRGMSMHMGSPYLLPGGLDTSRASIHSMSRSMRDEHDPYRPVAMIRSSTDGSGRQKMGDNGSVYSASTNHSGQEKSGLLRNAQRMSRSMPMRSDPTSPQSSQSSEELPLRPMHSNNGRSMPSSRKTSLGSESPLPDIQEHQLPQRKQSLPEPPPVPEPPVEEMPPPPRTTSAAAPAETPAPALERQSAASAGGRVGVTSMASEGSRYSADQAAVPSIQIPTVQEPEDMPYDVNPAMISTGRLSLDQPLQQLEVAQPAPQRMSMMGLRPLPPDHPEENPEMRANRIRSFYKEYFDDSRPNPVQASYQEEFDPTLMDGAIYDPETGGFFMPSKPFAEGPQRRAMTPPPGGARRMMGGGPHQRRMSTLSAGQGPFRGRGPPPPVPQKKLPPPKPLQGLPTPHKMTDFDSVISSPIDFAPPSSFRSRQNSSRPESPLSGGEFPYAPAVRAFSPLASSYDDLAALPSPHLLRKSGTFTSLDFAPPTFPGQRGDGASDNGSIRSGRSGISNMQRDAVRAGAYRVSRIPKEVVMTRDDMTAQLKPKMNLISPA</sequence>
<name>A0A3M6WRA9_HORWE</name>
<feature type="compositionally biased region" description="Low complexity" evidence="1">
    <location>
        <begin position="317"/>
        <end position="330"/>
    </location>
</feature>
<feature type="compositionally biased region" description="Polar residues" evidence="1">
    <location>
        <begin position="210"/>
        <end position="219"/>
    </location>
</feature>
<keyword evidence="2" id="KW-0472">Membrane</keyword>
<dbReference type="Proteomes" id="UP000281245">
    <property type="component" value="Unassembled WGS sequence"/>
</dbReference>
<feature type="region of interest" description="Disordered" evidence="1">
    <location>
        <begin position="103"/>
        <end position="150"/>
    </location>
</feature>
<feature type="region of interest" description="Disordered" evidence="1">
    <location>
        <begin position="175"/>
        <end position="360"/>
    </location>
</feature>
<evidence type="ECO:0000256" key="1">
    <source>
        <dbReference type="SAM" id="MobiDB-lite"/>
    </source>
</evidence>
<protein>
    <submittedName>
        <fullName evidence="3">Uncharacterized protein</fullName>
    </submittedName>
</protein>
<comment type="caution">
    <text evidence="3">The sequence shown here is derived from an EMBL/GenBank/DDBJ whole genome shotgun (WGS) entry which is preliminary data.</text>
</comment>
<dbReference type="OrthoDB" id="5417135at2759"/>
<reference evidence="3 4" key="1">
    <citation type="journal article" date="2018" name="BMC Genomics">
        <title>Genomic evidence for intraspecific hybridization in a clonal and extremely halotolerant yeast.</title>
        <authorList>
            <person name="Gostincar C."/>
            <person name="Stajich J.E."/>
            <person name="Zupancic J."/>
            <person name="Zalar P."/>
            <person name="Gunde-Cimerman N."/>
        </authorList>
    </citation>
    <scope>NUCLEOTIDE SEQUENCE [LARGE SCALE GENOMIC DNA]</scope>
    <source>
        <strain evidence="3 4">EXF-6656</strain>
    </source>
</reference>
<feature type="region of interest" description="Disordered" evidence="1">
    <location>
        <begin position="463"/>
        <end position="588"/>
    </location>
</feature>
<feature type="compositionally biased region" description="Low complexity" evidence="1">
    <location>
        <begin position="245"/>
        <end position="254"/>
    </location>
</feature>
<keyword evidence="2" id="KW-0812">Transmembrane</keyword>
<feature type="compositionally biased region" description="Basic and acidic residues" evidence="1">
    <location>
        <begin position="104"/>
        <end position="130"/>
    </location>
</feature>
<proteinExistence type="predicted"/>
<feature type="compositionally biased region" description="Pro residues" evidence="1">
    <location>
        <begin position="524"/>
        <end position="539"/>
    </location>
</feature>
<feature type="compositionally biased region" description="Polar residues" evidence="1">
    <location>
        <begin position="567"/>
        <end position="577"/>
    </location>
</feature>
<dbReference type="EMBL" id="QWIJ01000560">
    <property type="protein sequence ID" value="RMX80981.1"/>
    <property type="molecule type" value="Genomic_DNA"/>
</dbReference>
<dbReference type="PANTHER" id="PTHR42088:SF1">
    <property type="entry name" value="YALI0F10131P"/>
    <property type="match status" value="1"/>
</dbReference>
<organism evidence="3 4">
    <name type="scientific">Hortaea werneckii</name>
    <name type="common">Black yeast</name>
    <name type="synonym">Cladosporium werneckii</name>
    <dbReference type="NCBI Taxonomy" id="91943"/>
    <lineage>
        <taxon>Eukaryota</taxon>
        <taxon>Fungi</taxon>
        <taxon>Dikarya</taxon>
        <taxon>Ascomycota</taxon>
        <taxon>Pezizomycotina</taxon>
        <taxon>Dothideomycetes</taxon>
        <taxon>Dothideomycetidae</taxon>
        <taxon>Mycosphaerellales</taxon>
        <taxon>Teratosphaeriaceae</taxon>
        <taxon>Hortaea</taxon>
    </lineage>
</organism>
<keyword evidence="2" id="KW-1133">Transmembrane helix</keyword>